<gene>
    <name evidence="1" type="ORF">SAMN05216195_10242</name>
</gene>
<accession>A0A1H9ERI0</accession>
<keyword evidence="2" id="KW-1185">Reference proteome</keyword>
<dbReference type="AlphaFoldDB" id="A0A1H9ERI0"/>
<evidence type="ECO:0000313" key="2">
    <source>
        <dbReference type="Proteomes" id="UP000199028"/>
    </source>
</evidence>
<proteinExistence type="predicted"/>
<sequence>MSYSIYFVLTVAALIRKRRHILPTLAAPFRRSAEVSV</sequence>
<reference evidence="2" key="1">
    <citation type="submission" date="2016-10" db="EMBL/GenBank/DDBJ databases">
        <authorList>
            <person name="Varghese N."/>
            <person name="Submissions S."/>
        </authorList>
    </citation>
    <scope>NUCLEOTIDE SEQUENCE [LARGE SCALE GENOMIC DNA]</scope>
    <source>
        <strain evidence="2">CGMCC 4.578</strain>
    </source>
</reference>
<protein>
    <submittedName>
        <fullName evidence="1">Cation:H+ antiporter</fullName>
    </submittedName>
</protein>
<dbReference type="EMBL" id="FOFT01000002">
    <property type="protein sequence ID" value="SEQ27793.1"/>
    <property type="molecule type" value="Genomic_DNA"/>
</dbReference>
<name>A0A1H9ERI0_9PSEU</name>
<dbReference type="Proteomes" id="UP000199028">
    <property type="component" value="Unassembled WGS sequence"/>
</dbReference>
<evidence type="ECO:0000313" key="1">
    <source>
        <dbReference type="EMBL" id="SEQ27793.1"/>
    </source>
</evidence>
<organism evidence="1 2">
    <name type="scientific">Lentzea flaviverrucosa</name>
    <dbReference type="NCBI Taxonomy" id="200379"/>
    <lineage>
        <taxon>Bacteria</taxon>
        <taxon>Bacillati</taxon>
        <taxon>Actinomycetota</taxon>
        <taxon>Actinomycetes</taxon>
        <taxon>Pseudonocardiales</taxon>
        <taxon>Pseudonocardiaceae</taxon>
        <taxon>Lentzea</taxon>
    </lineage>
</organism>